<evidence type="ECO:0000256" key="4">
    <source>
        <dbReference type="ARBA" id="ARBA00023242"/>
    </source>
</evidence>
<dbReference type="Proteomes" id="UP001341840">
    <property type="component" value="Unassembled WGS sequence"/>
</dbReference>
<name>A0ABU6S2Y0_9FABA</name>
<keyword evidence="5" id="KW-0175">Coiled coil</keyword>
<keyword evidence="2" id="KW-0805">Transcription regulation</keyword>
<dbReference type="PANTHER" id="PTHR31499:SF48">
    <property type="entry name" value="MYB-LIKE TRANSCRIPTION FACTOR FAMILY PROTEIN"/>
    <property type="match status" value="1"/>
</dbReference>
<dbReference type="InterPro" id="IPR006447">
    <property type="entry name" value="Myb_dom_plants"/>
</dbReference>
<evidence type="ECO:0000256" key="1">
    <source>
        <dbReference type="ARBA" id="ARBA00004123"/>
    </source>
</evidence>
<comment type="caution">
    <text evidence="7">The sequence shown here is derived from an EMBL/GenBank/DDBJ whole genome shotgun (WGS) entry which is preliminary data.</text>
</comment>
<dbReference type="NCBIfam" id="TIGR01557">
    <property type="entry name" value="myb_SHAQKYF"/>
    <property type="match status" value="1"/>
</dbReference>
<evidence type="ECO:0000313" key="8">
    <source>
        <dbReference type="Proteomes" id="UP001341840"/>
    </source>
</evidence>
<keyword evidence="4" id="KW-0539">Nucleus</keyword>
<feature type="compositionally biased region" description="Low complexity" evidence="6">
    <location>
        <begin position="82"/>
        <end position="91"/>
    </location>
</feature>
<evidence type="ECO:0000256" key="3">
    <source>
        <dbReference type="ARBA" id="ARBA00023163"/>
    </source>
</evidence>
<protein>
    <submittedName>
        <fullName evidence="7">Uncharacterized protein</fullName>
    </submittedName>
</protein>
<feature type="coiled-coil region" evidence="5">
    <location>
        <begin position="266"/>
        <end position="322"/>
    </location>
</feature>
<evidence type="ECO:0000256" key="5">
    <source>
        <dbReference type="SAM" id="Coils"/>
    </source>
</evidence>
<feature type="region of interest" description="Disordered" evidence="6">
    <location>
        <begin position="82"/>
        <end position="115"/>
    </location>
</feature>
<dbReference type="PANTHER" id="PTHR31499">
    <property type="entry name" value="MYB FAMILY TRANSCRIPTION FACTOR PHL11"/>
    <property type="match status" value="1"/>
</dbReference>
<accession>A0ABU6S2Y0</accession>
<evidence type="ECO:0000256" key="2">
    <source>
        <dbReference type="ARBA" id="ARBA00023015"/>
    </source>
</evidence>
<keyword evidence="3" id="KW-0804">Transcription</keyword>
<organism evidence="7 8">
    <name type="scientific">Stylosanthes scabra</name>
    <dbReference type="NCBI Taxonomy" id="79078"/>
    <lineage>
        <taxon>Eukaryota</taxon>
        <taxon>Viridiplantae</taxon>
        <taxon>Streptophyta</taxon>
        <taxon>Embryophyta</taxon>
        <taxon>Tracheophyta</taxon>
        <taxon>Spermatophyta</taxon>
        <taxon>Magnoliopsida</taxon>
        <taxon>eudicotyledons</taxon>
        <taxon>Gunneridae</taxon>
        <taxon>Pentapetalae</taxon>
        <taxon>rosids</taxon>
        <taxon>fabids</taxon>
        <taxon>Fabales</taxon>
        <taxon>Fabaceae</taxon>
        <taxon>Papilionoideae</taxon>
        <taxon>50 kb inversion clade</taxon>
        <taxon>dalbergioids sensu lato</taxon>
        <taxon>Dalbergieae</taxon>
        <taxon>Pterocarpus clade</taxon>
        <taxon>Stylosanthes</taxon>
    </lineage>
</organism>
<evidence type="ECO:0000256" key="6">
    <source>
        <dbReference type="SAM" id="MobiDB-lite"/>
    </source>
</evidence>
<dbReference type="EMBL" id="JASCZI010060417">
    <property type="protein sequence ID" value="MED6130413.1"/>
    <property type="molecule type" value="Genomic_DNA"/>
</dbReference>
<dbReference type="Gene3D" id="1.10.10.60">
    <property type="entry name" value="Homeodomain-like"/>
    <property type="match status" value="1"/>
</dbReference>
<sequence>MYQYEYGSNSECWEQDMGRIMMNKGEFVGSEQEQDQSYEPYFRPLQYDEVPVAAWNFELPLMTGTGAIDAVESCSILCSSSSSSADSYSSSEKCKNVPSSSYSHEKHNSASDFQPPLPAAANDVLIFHQQYHHNNNKLVMGDHDDDDATDHKKPSPLQICFQKNQTEKQEYVMSGCSNSGYRRGPSSLSVKRRIRWTKDLHEPFMTVVNRLGGPHKAKPKAILDMMKSDLLSITHIKSHLQKYRSTICHHKASHERSFEEGDKTDVTHLQHKIQMQIEESQQLQQEVRRSIHQQLEMQRNLQVLIEQQREQLKMMLQQQKERKKLNNNP</sequence>
<evidence type="ECO:0000313" key="7">
    <source>
        <dbReference type="EMBL" id="MED6130413.1"/>
    </source>
</evidence>
<gene>
    <name evidence="7" type="ORF">PIB30_000918</name>
</gene>
<keyword evidence="8" id="KW-1185">Reference proteome</keyword>
<reference evidence="7 8" key="1">
    <citation type="journal article" date="2023" name="Plants (Basel)">
        <title>Bridging the Gap: Combining Genomics and Transcriptomics Approaches to Understand Stylosanthes scabra, an Orphan Legume from the Brazilian Caatinga.</title>
        <authorList>
            <person name="Ferreira-Neto J.R.C."/>
            <person name="da Silva M.D."/>
            <person name="Binneck E."/>
            <person name="de Melo N.F."/>
            <person name="da Silva R.H."/>
            <person name="de Melo A.L.T.M."/>
            <person name="Pandolfi V."/>
            <person name="Bustamante F.O."/>
            <person name="Brasileiro-Vidal A.C."/>
            <person name="Benko-Iseppon A.M."/>
        </authorList>
    </citation>
    <scope>NUCLEOTIDE SEQUENCE [LARGE SCALE GENOMIC DNA]</scope>
    <source>
        <tissue evidence="7">Leaves</tissue>
    </source>
</reference>
<comment type="subcellular location">
    <subcellularLocation>
        <location evidence="1">Nucleus</location>
    </subcellularLocation>
</comment>
<dbReference type="SUPFAM" id="SSF46689">
    <property type="entry name" value="Homeodomain-like"/>
    <property type="match status" value="1"/>
</dbReference>
<dbReference type="InterPro" id="IPR046955">
    <property type="entry name" value="PHR1-like"/>
</dbReference>
<proteinExistence type="predicted"/>
<dbReference type="InterPro" id="IPR009057">
    <property type="entry name" value="Homeodomain-like_sf"/>
</dbReference>